<dbReference type="EMBL" id="JAAXYH010000004">
    <property type="protein sequence ID" value="NMH65112.1"/>
    <property type="molecule type" value="Genomic_DNA"/>
</dbReference>
<evidence type="ECO:0000259" key="2">
    <source>
        <dbReference type="Pfam" id="PF00857"/>
    </source>
</evidence>
<organism evidence="3 4">
    <name type="scientific">Shewanella salipaludis</name>
    <dbReference type="NCBI Taxonomy" id="2723052"/>
    <lineage>
        <taxon>Bacteria</taxon>
        <taxon>Pseudomonadati</taxon>
        <taxon>Pseudomonadota</taxon>
        <taxon>Gammaproteobacteria</taxon>
        <taxon>Alteromonadales</taxon>
        <taxon>Shewanellaceae</taxon>
        <taxon>Shewanella</taxon>
    </lineage>
</organism>
<dbReference type="InterPro" id="IPR036380">
    <property type="entry name" value="Isochorismatase-like_sf"/>
</dbReference>
<sequence>MTQAIREQVMNASRQWIQDFNQGNTQACIARYLPQAQLQVSPFGRFAGIEAIAGFWQDFAGHRPGDLIYRNVDIKVLDDSQAILSANWRMNIASGFITKELWIKAADGQWYLAEDDFSVLAQHAQPLTQRTALVIVDMQNDYFDGGRFPLADTEAAAAKTLILLEQFRRQGKPVIHVQHIFEDPEAGFFAPGTQGSEIYPALAPQEDETLVVKHRVDSFTHTQLEQVLVTLGIDELVVTGAMAHVCIQSMTRSAIEKGYGVTVIADAIAAPTLSLGGVSLTAPQVIAANLCSLAFGMAELKTANEWLQAHA</sequence>
<evidence type="ECO:0000313" key="4">
    <source>
        <dbReference type="Proteomes" id="UP000737113"/>
    </source>
</evidence>
<evidence type="ECO:0000313" key="3">
    <source>
        <dbReference type="EMBL" id="NMH65112.1"/>
    </source>
</evidence>
<dbReference type="InterPro" id="IPR032710">
    <property type="entry name" value="NTF2-like_dom_sf"/>
</dbReference>
<reference evidence="3" key="1">
    <citation type="submission" date="2020-04" db="EMBL/GenBank/DDBJ databases">
        <title>Description of Shewanella salipaludis sp. nov., isolated from a salt marsh.</title>
        <authorList>
            <person name="Park S."/>
            <person name="Yoon J.-H."/>
        </authorList>
    </citation>
    <scope>NUCLEOTIDE SEQUENCE</scope>
    <source>
        <strain evidence="3">SHSM-M6</strain>
    </source>
</reference>
<keyword evidence="1" id="KW-0378">Hydrolase</keyword>
<dbReference type="Gene3D" id="3.10.450.50">
    <property type="match status" value="1"/>
</dbReference>
<dbReference type="GO" id="GO:0016787">
    <property type="term" value="F:hydrolase activity"/>
    <property type="evidence" value="ECO:0007669"/>
    <property type="project" value="UniProtKB-KW"/>
</dbReference>
<dbReference type="SUPFAM" id="SSF52499">
    <property type="entry name" value="Isochorismatase-like hydrolases"/>
    <property type="match status" value="1"/>
</dbReference>
<dbReference type="PANTHER" id="PTHR43540">
    <property type="entry name" value="PEROXYUREIDOACRYLATE/UREIDOACRYLATE AMIDOHYDROLASE-RELATED"/>
    <property type="match status" value="1"/>
</dbReference>
<evidence type="ECO:0000256" key="1">
    <source>
        <dbReference type="ARBA" id="ARBA00022801"/>
    </source>
</evidence>
<dbReference type="InterPro" id="IPR000868">
    <property type="entry name" value="Isochorismatase-like_dom"/>
</dbReference>
<dbReference type="InterPro" id="IPR050272">
    <property type="entry name" value="Isochorismatase-like_hydrls"/>
</dbReference>
<dbReference type="Proteomes" id="UP000737113">
    <property type="component" value="Unassembled WGS sequence"/>
</dbReference>
<dbReference type="RefSeq" id="WP_169563797.1">
    <property type="nucleotide sequence ID" value="NZ_JAAXYH010000004.1"/>
</dbReference>
<feature type="domain" description="Isochorismatase-like" evidence="2">
    <location>
        <begin position="131"/>
        <end position="272"/>
    </location>
</feature>
<dbReference type="PANTHER" id="PTHR43540:SF1">
    <property type="entry name" value="ISOCHORISMATASE HYDROLASE"/>
    <property type="match status" value="1"/>
</dbReference>
<name>A0A972FSX1_9GAMM</name>
<protein>
    <submittedName>
        <fullName evidence="3">Isochorismatase family protein</fullName>
    </submittedName>
</protein>
<accession>A0A972FSX1</accession>
<comment type="caution">
    <text evidence="3">The sequence shown here is derived from an EMBL/GenBank/DDBJ whole genome shotgun (WGS) entry which is preliminary data.</text>
</comment>
<proteinExistence type="predicted"/>
<dbReference type="CDD" id="cd01014">
    <property type="entry name" value="nicotinamidase_related"/>
    <property type="match status" value="1"/>
</dbReference>
<gene>
    <name evidence="3" type="ORF">HC757_07990</name>
</gene>
<dbReference type="Pfam" id="PF00857">
    <property type="entry name" value="Isochorismatase"/>
    <property type="match status" value="1"/>
</dbReference>
<dbReference type="SUPFAM" id="SSF54427">
    <property type="entry name" value="NTF2-like"/>
    <property type="match status" value="1"/>
</dbReference>
<keyword evidence="4" id="KW-1185">Reference proteome</keyword>
<dbReference type="AlphaFoldDB" id="A0A972FSX1"/>
<dbReference type="Gene3D" id="3.40.50.850">
    <property type="entry name" value="Isochorismatase-like"/>
    <property type="match status" value="1"/>
</dbReference>